<proteinExistence type="predicted"/>
<accession>A0ABU1HQG5</accession>
<organism evidence="1 2">
    <name type="scientific">Microbacterium foliorum</name>
    <dbReference type="NCBI Taxonomy" id="104336"/>
    <lineage>
        <taxon>Bacteria</taxon>
        <taxon>Bacillati</taxon>
        <taxon>Actinomycetota</taxon>
        <taxon>Actinomycetes</taxon>
        <taxon>Micrococcales</taxon>
        <taxon>Microbacteriaceae</taxon>
        <taxon>Microbacterium</taxon>
    </lineage>
</organism>
<sequence>MAAPLIATVRGRLLLQVGEGEPVNLGVIEIPITATTDTNGSGELVLSAKPNMREVREFVEVVFGNKDYQHKSSGEAN</sequence>
<protein>
    <submittedName>
        <fullName evidence="1">Uncharacterized protein</fullName>
    </submittedName>
</protein>
<reference evidence="1 2" key="1">
    <citation type="submission" date="2023-08" db="EMBL/GenBank/DDBJ databases">
        <title>Functional and genomic diversity of the sorghum phyllosphere microbiome.</title>
        <authorList>
            <person name="Shade A."/>
        </authorList>
    </citation>
    <scope>NUCLEOTIDE SEQUENCE [LARGE SCALE GENOMIC DNA]</scope>
    <source>
        <strain evidence="1 2">SORGH_AS_0445</strain>
    </source>
</reference>
<keyword evidence="2" id="KW-1185">Reference proteome</keyword>
<name>A0ABU1HQG5_9MICO</name>
<gene>
    <name evidence="1" type="ORF">QE375_001616</name>
</gene>
<dbReference type="RefSeq" id="WP_309689747.1">
    <property type="nucleotide sequence ID" value="NZ_JAVIZQ010000001.1"/>
</dbReference>
<dbReference type="EMBL" id="JAVIZQ010000001">
    <property type="protein sequence ID" value="MDR6142062.1"/>
    <property type="molecule type" value="Genomic_DNA"/>
</dbReference>
<dbReference type="Proteomes" id="UP001249291">
    <property type="component" value="Unassembled WGS sequence"/>
</dbReference>
<evidence type="ECO:0000313" key="2">
    <source>
        <dbReference type="Proteomes" id="UP001249291"/>
    </source>
</evidence>
<evidence type="ECO:0000313" key="1">
    <source>
        <dbReference type="EMBL" id="MDR6142062.1"/>
    </source>
</evidence>
<comment type="caution">
    <text evidence="1">The sequence shown here is derived from an EMBL/GenBank/DDBJ whole genome shotgun (WGS) entry which is preliminary data.</text>
</comment>